<feature type="compositionally biased region" description="Polar residues" evidence="7">
    <location>
        <begin position="1"/>
        <end position="12"/>
    </location>
</feature>
<evidence type="ECO:0000256" key="3">
    <source>
        <dbReference type="ARBA" id="ARBA00022771"/>
    </source>
</evidence>
<organism evidence="9 10">
    <name type="scientific">Carnegiea gigantea</name>
    <dbReference type="NCBI Taxonomy" id="171969"/>
    <lineage>
        <taxon>Eukaryota</taxon>
        <taxon>Viridiplantae</taxon>
        <taxon>Streptophyta</taxon>
        <taxon>Embryophyta</taxon>
        <taxon>Tracheophyta</taxon>
        <taxon>Spermatophyta</taxon>
        <taxon>Magnoliopsida</taxon>
        <taxon>eudicotyledons</taxon>
        <taxon>Gunneridae</taxon>
        <taxon>Pentapetalae</taxon>
        <taxon>Caryophyllales</taxon>
        <taxon>Cactineae</taxon>
        <taxon>Cactaceae</taxon>
        <taxon>Cactoideae</taxon>
        <taxon>Echinocereeae</taxon>
        <taxon>Carnegiea</taxon>
    </lineage>
</organism>
<evidence type="ECO:0000313" key="9">
    <source>
        <dbReference type="EMBL" id="KAJ8448612.1"/>
    </source>
</evidence>
<dbReference type="Proteomes" id="UP001153076">
    <property type="component" value="Unassembled WGS sequence"/>
</dbReference>
<evidence type="ECO:0000256" key="2">
    <source>
        <dbReference type="ARBA" id="ARBA00022723"/>
    </source>
</evidence>
<accession>A0A9Q1KSH4</accession>
<feature type="region of interest" description="Disordered" evidence="7">
    <location>
        <begin position="1"/>
        <end position="32"/>
    </location>
</feature>
<dbReference type="Gene3D" id="3.30.160.60">
    <property type="entry name" value="Classic Zinc Finger"/>
    <property type="match status" value="1"/>
</dbReference>
<dbReference type="GO" id="GO:0009788">
    <property type="term" value="P:negative regulation of abscisic acid-activated signaling pathway"/>
    <property type="evidence" value="ECO:0007669"/>
    <property type="project" value="InterPro"/>
</dbReference>
<evidence type="ECO:0000256" key="7">
    <source>
        <dbReference type="SAM" id="MobiDB-lite"/>
    </source>
</evidence>
<feature type="domain" description="C2H2-type" evidence="8">
    <location>
        <begin position="74"/>
        <end position="101"/>
    </location>
</feature>
<dbReference type="InterPro" id="IPR036236">
    <property type="entry name" value="Znf_C2H2_sf"/>
</dbReference>
<dbReference type="InterPro" id="IPR044246">
    <property type="entry name" value="ZFP3-like"/>
</dbReference>
<dbReference type="PANTHER" id="PTHR47287">
    <property type="entry name" value="C2H2 AND C2HC ZINC FINGERS SUPERFAMILY PROTEIN"/>
    <property type="match status" value="1"/>
</dbReference>
<evidence type="ECO:0000313" key="10">
    <source>
        <dbReference type="Proteomes" id="UP001153076"/>
    </source>
</evidence>
<keyword evidence="10" id="KW-1185">Reference proteome</keyword>
<dbReference type="SUPFAM" id="SSF57667">
    <property type="entry name" value="beta-beta-alpha zinc fingers"/>
    <property type="match status" value="1"/>
</dbReference>
<comment type="caution">
    <text evidence="9">The sequence shown here is derived from an EMBL/GenBank/DDBJ whole genome shotgun (WGS) entry which is preliminary data.</text>
</comment>
<sequence length="261" mass="28489">MVAMNPKSSTFSEKPCKSKEGDESKKMKAITKDDPKNRTCVLDSENTMLDLNLSNLNLSASKDSLDEKPAPRVFTCNYCKGEFSTSQALGGHQNAHKQERARDKMRRAMGSAPGLYNYCSGVYNIPYNNGHYNRSPLGVKMNSTIHKSGYRWPLSHGYKHGCGGQYPKSPTIINPPLSYGTISRIGNSNMSHSPFNNLDNPSRSLPRVSGGDDHGQTLGGVSTITSSNESGNSERGVNLHGSGNSEELKPETLGHYFVIVN</sequence>
<dbReference type="Pfam" id="PF13912">
    <property type="entry name" value="zf-C2H2_6"/>
    <property type="match status" value="1"/>
</dbReference>
<dbReference type="EMBL" id="JAKOGI010000028">
    <property type="protein sequence ID" value="KAJ8448612.1"/>
    <property type="molecule type" value="Genomic_DNA"/>
</dbReference>
<dbReference type="PROSITE" id="PS00028">
    <property type="entry name" value="ZINC_FINGER_C2H2_1"/>
    <property type="match status" value="1"/>
</dbReference>
<evidence type="ECO:0000259" key="8">
    <source>
        <dbReference type="PROSITE" id="PS50157"/>
    </source>
</evidence>
<dbReference type="PROSITE" id="PS50157">
    <property type="entry name" value="ZINC_FINGER_C2H2_2"/>
    <property type="match status" value="1"/>
</dbReference>
<dbReference type="InterPro" id="IPR013087">
    <property type="entry name" value="Znf_C2H2_type"/>
</dbReference>
<name>A0A9Q1KSH4_9CARY</name>
<dbReference type="OrthoDB" id="1736050at2759"/>
<feature type="compositionally biased region" description="Polar residues" evidence="7">
    <location>
        <begin position="219"/>
        <end position="245"/>
    </location>
</feature>
<feature type="compositionally biased region" description="Basic and acidic residues" evidence="7">
    <location>
        <begin position="14"/>
        <end position="32"/>
    </location>
</feature>
<evidence type="ECO:0000256" key="5">
    <source>
        <dbReference type="ARBA" id="ARBA00023242"/>
    </source>
</evidence>
<comment type="subcellular location">
    <subcellularLocation>
        <location evidence="1">Nucleus</location>
    </subcellularLocation>
</comment>
<reference evidence="9" key="1">
    <citation type="submission" date="2022-04" db="EMBL/GenBank/DDBJ databases">
        <title>Carnegiea gigantea Genome sequencing and assembly v2.</title>
        <authorList>
            <person name="Copetti D."/>
            <person name="Sanderson M.J."/>
            <person name="Burquez A."/>
            <person name="Wojciechowski M.F."/>
        </authorList>
    </citation>
    <scope>NUCLEOTIDE SEQUENCE</scope>
    <source>
        <strain evidence="9">SGP5-SGP5p</strain>
        <tissue evidence="9">Aerial part</tissue>
    </source>
</reference>
<keyword evidence="4" id="KW-0862">Zinc</keyword>
<evidence type="ECO:0000256" key="4">
    <source>
        <dbReference type="ARBA" id="ARBA00022833"/>
    </source>
</evidence>
<proteinExistence type="predicted"/>
<feature type="region of interest" description="Disordered" evidence="7">
    <location>
        <begin position="199"/>
        <end position="247"/>
    </location>
</feature>
<protein>
    <recommendedName>
        <fullName evidence="8">C2H2-type domain-containing protein</fullName>
    </recommendedName>
</protein>
<dbReference type="PANTHER" id="PTHR47287:SF9">
    <property type="entry name" value="ZINC FINGER PROTEIN 4-LIKE"/>
    <property type="match status" value="1"/>
</dbReference>
<evidence type="ECO:0000256" key="6">
    <source>
        <dbReference type="PROSITE-ProRule" id="PRU00042"/>
    </source>
</evidence>
<dbReference type="GO" id="GO:0005634">
    <property type="term" value="C:nucleus"/>
    <property type="evidence" value="ECO:0007669"/>
    <property type="project" value="UniProtKB-SubCell"/>
</dbReference>
<dbReference type="GO" id="GO:0008270">
    <property type="term" value="F:zinc ion binding"/>
    <property type="evidence" value="ECO:0007669"/>
    <property type="project" value="UniProtKB-KW"/>
</dbReference>
<keyword evidence="3 6" id="KW-0863">Zinc-finger</keyword>
<dbReference type="AlphaFoldDB" id="A0A9Q1KSH4"/>
<gene>
    <name evidence="9" type="ORF">Cgig2_010499</name>
</gene>
<keyword evidence="5" id="KW-0539">Nucleus</keyword>
<evidence type="ECO:0000256" key="1">
    <source>
        <dbReference type="ARBA" id="ARBA00004123"/>
    </source>
</evidence>
<keyword evidence="2" id="KW-0479">Metal-binding</keyword>